<comment type="caution">
    <text evidence="1">The sequence shown here is derived from an EMBL/GenBank/DDBJ whole genome shotgun (WGS) entry which is preliminary data.</text>
</comment>
<protein>
    <submittedName>
        <fullName evidence="1">Uncharacterized protein</fullName>
    </submittedName>
</protein>
<accession>A0A219B0Z2</accession>
<keyword evidence="2" id="KW-1185">Reference proteome</keyword>
<evidence type="ECO:0000313" key="2">
    <source>
        <dbReference type="Proteomes" id="UP000198462"/>
    </source>
</evidence>
<evidence type="ECO:0000313" key="1">
    <source>
        <dbReference type="EMBL" id="OWV31995.1"/>
    </source>
</evidence>
<proteinExistence type="predicted"/>
<gene>
    <name evidence="1" type="ORF">B5C34_14470</name>
</gene>
<reference evidence="2" key="1">
    <citation type="submission" date="2017-05" db="EMBL/GenBank/DDBJ databases">
        <authorList>
            <person name="Lin X."/>
        </authorList>
    </citation>
    <scope>NUCLEOTIDE SEQUENCE [LARGE SCALE GENOMIC DNA]</scope>
    <source>
        <strain evidence="2">JLT2012</strain>
    </source>
</reference>
<dbReference type="AlphaFoldDB" id="A0A219B0Z2"/>
<organism evidence="1 2">
    <name type="scientific">Pacificimonas flava</name>
    <dbReference type="NCBI Taxonomy" id="1234595"/>
    <lineage>
        <taxon>Bacteria</taxon>
        <taxon>Pseudomonadati</taxon>
        <taxon>Pseudomonadota</taxon>
        <taxon>Alphaproteobacteria</taxon>
        <taxon>Sphingomonadales</taxon>
        <taxon>Sphingosinicellaceae</taxon>
        <taxon>Pacificimonas</taxon>
    </lineage>
</organism>
<dbReference type="OrthoDB" id="7060496at2"/>
<dbReference type="EMBL" id="NFZT01000002">
    <property type="protein sequence ID" value="OWV31995.1"/>
    <property type="molecule type" value="Genomic_DNA"/>
</dbReference>
<name>A0A219B0Z2_9SPHN</name>
<sequence>MTITELTPDEVLGCCRTSLGMGIESSGLDDILLAGLLRRAAGIHCPCSRTALRAALMESLAYLQPNFGGLADRLDNLTEAMIVAGDLLELSDVATDDPDVKGTWVFAAPPSFVVRRSGSIFLTGIAPDQDIFLPEHLARRVVRSHVTQFIAPEPGEDLIEQLIAHGLHQLSESVWLRSPKAQSPEQLIQRFENQLASQPTCGPVSGLEILDRDTKVTYYRGRWGAPRGQTGTFVARRPQEFGAPLWSFVELADGTLKRIVDLPPRHFRWRGCDAAWHLQMAIDGIAGHPQQYRRSTTDAGVRFDFFSPLPLWAQRRLMVLGHERPRSRSLFAYEIPVAEAAEEEKNLQENLWLVPTDA</sequence>
<dbReference type="Proteomes" id="UP000198462">
    <property type="component" value="Unassembled WGS sequence"/>
</dbReference>